<protein>
    <submittedName>
        <fullName evidence="4">Predicted O-methyltransferase YrrM</fullName>
    </submittedName>
</protein>
<dbReference type="GO" id="GO:0032259">
    <property type="term" value="P:methylation"/>
    <property type="evidence" value="ECO:0007669"/>
    <property type="project" value="UniProtKB-KW"/>
</dbReference>
<dbReference type="RefSeq" id="WP_089754500.1">
    <property type="nucleotide sequence ID" value="NZ_FOOG01000057.1"/>
</dbReference>
<dbReference type="PROSITE" id="PS51682">
    <property type="entry name" value="SAM_OMT_I"/>
    <property type="match status" value="1"/>
</dbReference>
<dbReference type="InterPro" id="IPR029063">
    <property type="entry name" value="SAM-dependent_MTases_sf"/>
</dbReference>
<proteinExistence type="predicted"/>
<dbReference type="AlphaFoldDB" id="A0A1I2SUU6"/>
<dbReference type="PANTHER" id="PTHR10509:SF14">
    <property type="entry name" value="CAFFEOYL-COA O-METHYLTRANSFERASE 3-RELATED"/>
    <property type="match status" value="1"/>
</dbReference>
<dbReference type="InterPro" id="IPR050362">
    <property type="entry name" value="Cation-dep_OMT"/>
</dbReference>
<keyword evidence="3" id="KW-0949">S-adenosyl-L-methionine</keyword>
<keyword evidence="5" id="KW-1185">Reference proteome</keyword>
<keyword evidence="2 4" id="KW-0808">Transferase</keyword>
<dbReference type="GO" id="GO:0008757">
    <property type="term" value="F:S-adenosylmethionine-dependent methyltransferase activity"/>
    <property type="evidence" value="ECO:0007669"/>
    <property type="project" value="TreeGrafter"/>
</dbReference>
<dbReference type="EMBL" id="FOOG01000057">
    <property type="protein sequence ID" value="SFG56655.1"/>
    <property type="molecule type" value="Genomic_DNA"/>
</dbReference>
<evidence type="ECO:0000256" key="3">
    <source>
        <dbReference type="ARBA" id="ARBA00022691"/>
    </source>
</evidence>
<keyword evidence="1 4" id="KW-0489">Methyltransferase</keyword>
<dbReference type="Proteomes" id="UP000198897">
    <property type="component" value="Unassembled WGS sequence"/>
</dbReference>
<name>A0A1I2SUU6_9BACI</name>
<evidence type="ECO:0000256" key="2">
    <source>
        <dbReference type="ARBA" id="ARBA00022679"/>
    </source>
</evidence>
<dbReference type="OrthoDB" id="9799672at2"/>
<evidence type="ECO:0000256" key="1">
    <source>
        <dbReference type="ARBA" id="ARBA00022603"/>
    </source>
</evidence>
<evidence type="ECO:0000313" key="5">
    <source>
        <dbReference type="Proteomes" id="UP000198897"/>
    </source>
</evidence>
<dbReference type="Gene3D" id="3.40.50.150">
    <property type="entry name" value="Vaccinia Virus protein VP39"/>
    <property type="match status" value="1"/>
</dbReference>
<dbReference type="SUPFAM" id="SSF53335">
    <property type="entry name" value="S-adenosyl-L-methionine-dependent methyltransferases"/>
    <property type="match status" value="1"/>
</dbReference>
<dbReference type="Pfam" id="PF01596">
    <property type="entry name" value="Methyltransf_3"/>
    <property type="match status" value="1"/>
</dbReference>
<evidence type="ECO:0000313" key="4">
    <source>
        <dbReference type="EMBL" id="SFG56655.1"/>
    </source>
</evidence>
<reference evidence="5" key="1">
    <citation type="submission" date="2016-10" db="EMBL/GenBank/DDBJ databases">
        <authorList>
            <person name="Varghese N."/>
            <person name="Submissions S."/>
        </authorList>
    </citation>
    <scope>NUCLEOTIDE SEQUENCE [LARGE SCALE GENOMIC DNA]</scope>
    <source>
        <strain evidence="5">FP5</strain>
    </source>
</reference>
<dbReference type="CDD" id="cd02440">
    <property type="entry name" value="AdoMet_MTases"/>
    <property type="match status" value="1"/>
</dbReference>
<dbReference type="InterPro" id="IPR002935">
    <property type="entry name" value="SAM_O-MeTrfase"/>
</dbReference>
<organism evidence="4 5">
    <name type="scientific">Halobacillus alkaliphilus</name>
    <dbReference type="NCBI Taxonomy" id="396056"/>
    <lineage>
        <taxon>Bacteria</taxon>
        <taxon>Bacillati</taxon>
        <taxon>Bacillota</taxon>
        <taxon>Bacilli</taxon>
        <taxon>Bacillales</taxon>
        <taxon>Bacillaceae</taxon>
        <taxon>Halobacillus</taxon>
    </lineage>
</organism>
<accession>A0A1I2SUU6</accession>
<dbReference type="GO" id="GO:0008171">
    <property type="term" value="F:O-methyltransferase activity"/>
    <property type="evidence" value="ECO:0007669"/>
    <property type="project" value="InterPro"/>
</dbReference>
<gene>
    <name evidence="4" type="ORF">SAMN05216353_1574</name>
</gene>
<sequence length="222" mass="24131">MSNQKTWTEVDDYFNSQLVPEKDAMNEVLESNSEAGLPSIDVSAAQGKMLHVLAKIRGAARVLEVGTLGGYSSIWLASALSKDGRLITLEASEKHAQAAKANIENAGLKDKVEILVGPANETFPSLVEKETDPFDFVFIDADKRNNPYYIKWAIDLSAPGACIVVDNVVRNGEVVVKDSEDPDIEGIRDMFDILSNEPRIDSTAIQTVGSKGYDGFLLAVVK</sequence>
<dbReference type="PANTHER" id="PTHR10509">
    <property type="entry name" value="O-METHYLTRANSFERASE-RELATED"/>
    <property type="match status" value="1"/>
</dbReference>